<keyword evidence="3" id="KW-1185">Reference proteome</keyword>
<reference evidence="2 3" key="1">
    <citation type="journal article" date="2018" name="Front. Plant Sci.">
        <title>Red Clover (Trifolium pratense) and Zigzag Clover (T. medium) - A Picture of Genomic Similarities and Differences.</title>
        <authorList>
            <person name="Dluhosova J."/>
            <person name="Istvanek J."/>
            <person name="Nedelnik J."/>
            <person name="Repkova J."/>
        </authorList>
    </citation>
    <scope>NUCLEOTIDE SEQUENCE [LARGE SCALE GENOMIC DNA]</scope>
    <source>
        <strain evidence="3">cv. 10/8</strain>
        <tissue evidence="2">Leaf</tissue>
    </source>
</reference>
<feature type="transmembrane region" description="Helical" evidence="1">
    <location>
        <begin position="6"/>
        <end position="26"/>
    </location>
</feature>
<evidence type="ECO:0000256" key="1">
    <source>
        <dbReference type="SAM" id="Phobius"/>
    </source>
</evidence>
<protein>
    <submittedName>
        <fullName evidence="2">Uncharacterized protein</fullName>
    </submittedName>
</protein>
<dbReference type="EMBL" id="LXQA010665512">
    <property type="protein sequence ID" value="MCI64894.1"/>
    <property type="molecule type" value="Genomic_DNA"/>
</dbReference>
<accession>A0A392TW17</accession>
<keyword evidence="1" id="KW-1133">Transmembrane helix</keyword>
<dbReference type="Proteomes" id="UP000265520">
    <property type="component" value="Unassembled WGS sequence"/>
</dbReference>
<evidence type="ECO:0000313" key="3">
    <source>
        <dbReference type="Proteomes" id="UP000265520"/>
    </source>
</evidence>
<proteinExistence type="predicted"/>
<name>A0A392TW17_9FABA</name>
<organism evidence="2 3">
    <name type="scientific">Trifolium medium</name>
    <dbReference type="NCBI Taxonomy" id="97028"/>
    <lineage>
        <taxon>Eukaryota</taxon>
        <taxon>Viridiplantae</taxon>
        <taxon>Streptophyta</taxon>
        <taxon>Embryophyta</taxon>
        <taxon>Tracheophyta</taxon>
        <taxon>Spermatophyta</taxon>
        <taxon>Magnoliopsida</taxon>
        <taxon>eudicotyledons</taxon>
        <taxon>Gunneridae</taxon>
        <taxon>Pentapetalae</taxon>
        <taxon>rosids</taxon>
        <taxon>fabids</taxon>
        <taxon>Fabales</taxon>
        <taxon>Fabaceae</taxon>
        <taxon>Papilionoideae</taxon>
        <taxon>50 kb inversion clade</taxon>
        <taxon>NPAAA clade</taxon>
        <taxon>Hologalegina</taxon>
        <taxon>IRL clade</taxon>
        <taxon>Trifolieae</taxon>
        <taxon>Trifolium</taxon>
    </lineage>
</organism>
<feature type="non-terminal residue" evidence="2">
    <location>
        <position position="1"/>
    </location>
</feature>
<comment type="caution">
    <text evidence="2">The sequence shown here is derived from an EMBL/GenBank/DDBJ whole genome shotgun (WGS) entry which is preliminary data.</text>
</comment>
<keyword evidence="1" id="KW-0812">Transmembrane</keyword>
<keyword evidence="1" id="KW-0472">Membrane</keyword>
<sequence length="28" mass="2993">GFEVVVQTGFVVVVVLVVVEVHFVVVHG</sequence>
<evidence type="ECO:0000313" key="2">
    <source>
        <dbReference type="EMBL" id="MCI64894.1"/>
    </source>
</evidence>
<dbReference type="AlphaFoldDB" id="A0A392TW17"/>